<proteinExistence type="predicted"/>
<evidence type="ECO:0000313" key="1">
    <source>
        <dbReference type="EMBL" id="MFC5771823.1"/>
    </source>
</evidence>
<sequence length="263" mass="28195">MSRSSTPPPSPPLLDVDGAVATITLNRPAHRNRLQEEDLHVLLRHFERIDDTPSVRVAVLTASTAGQTRPVFCAGYDMGNFDSPDSDPHFFERVPDALAALRPVTVCALNGSVYGGATDLVLACDLRVALAGIEFRMPAAVLGLHYYPGGLQRYVSRLGINGAKRAFLTGQPLSAETLDRFGCLAALADAGGFGDAVDGLVRQAAALAPLAAQATKLSLDEIARGQPDLAAMRARERLTLASDDFREGRRAFAERRTPDFKGR</sequence>
<accession>A0ABW1AWX1</accession>
<dbReference type="Gene3D" id="3.90.226.10">
    <property type="entry name" value="2-enoyl-CoA Hydratase, Chain A, domain 1"/>
    <property type="match status" value="1"/>
</dbReference>
<dbReference type="PANTHER" id="PTHR43459:SF1">
    <property type="entry name" value="EG:BACN32G11.4 PROTEIN"/>
    <property type="match status" value="1"/>
</dbReference>
<protein>
    <submittedName>
        <fullName evidence="1">Enoyl-CoA hydratase/isomerase family protein</fullName>
    </submittedName>
</protein>
<organism evidence="1 2">
    <name type="scientific">Thauera sinica</name>
    <dbReference type="NCBI Taxonomy" id="2665146"/>
    <lineage>
        <taxon>Bacteria</taxon>
        <taxon>Pseudomonadati</taxon>
        <taxon>Pseudomonadota</taxon>
        <taxon>Betaproteobacteria</taxon>
        <taxon>Rhodocyclales</taxon>
        <taxon>Zoogloeaceae</taxon>
        <taxon>Thauera</taxon>
    </lineage>
</organism>
<dbReference type="SUPFAM" id="SSF52096">
    <property type="entry name" value="ClpP/crotonase"/>
    <property type="match status" value="1"/>
</dbReference>
<gene>
    <name evidence="1" type="ORF">ACFPTN_20790</name>
</gene>
<comment type="caution">
    <text evidence="1">The sequence shown here is derived from an EMBL/GenBank/DDBJ whole genome shotgun (WGS) entry which is preliminary data.</text>
</comment>
<reference evidence="2" key="1">
    <citation type="journal article" date="2019" name="Int. J. Syst. Evol. Microbiol.">
        <title>The Global Catalogue of Microorganisms (GCM) 10K type strain sequencing project: providing services to taxonomists for standard genome sequencing and annotation.</title>
        <authorList>
            <consortium name="The Broad Institute Genomics Platform"/>
            <consortium name="The Broad Institute Genome Sequencing Center for Infectious Disease"/>
            <person name="Wu L."/>
            <person name="Ma J."/>
        </authorList>
    </citation>
    <scope>NUCLEOTIDE SEQUENCE [LARGE SCALE GENOMIC DNA]</scope>
    <source>
        <strain evidence="2">SHR3</strain>
    </source>
</reference>
<keyword evidence="2" id="KW-1185">Reference proteome</keyword>
<dbReference type="Pfam" id="PF00378">
    <property type="entry name" value="ECH_1"/>
    <property type="match status" value="1"/>
</dbReference>
<dbReference type="CDD" id="cd06558">
    <property type="entry name" value="crotonase-like"/>
    <property type="match status" value="1"/>
</dbReference>
<dbReference type="EMBL" id="JBHSOG010000101">
    <property type="protein sequence ID" value="MFC5771823.1"/>
    <property type="molecule type" value="Genomic_DNA"/>
</dbReference>
<dbReference type="RefSeq" id="WP_096449646.1">
    <property type="nucleotide sequence ID" value="NZ_JBHSOG010000101.1"/>
</dbReference>
<dbReference type="InterPro" id="IPR029045">
    <property type="entry name" value="ClpP/crotonase-like_dom_sf"/>
</dbReference>
<dbReference type="InterPro" id="IPR001753">
    <property type="entry name" value="Enoyl-CoA_hydra/iso"/>
</dbReference>
<name>A0ABW1AWX1_9RHOO</name>
<dbReference type="Proteomes" id="UP001595974">
    <property type="component" value="Unassembled WGS sequence"/>
</dbReference>
<evidence type="ECO:0000313" key="2">
    <source>
        <dbReference type="Proteomes" id="UP001595974"/>
    </source>
</evidence>
<dbReference type="PANTHER" id="PTHR43459">
    <property type="entry name" value="ENOYL-COA HYDRATASE"/>
    <property type="match status" value="1"/>
</dbReference>